<keyword evidence="3" id="KW-1185">Reference proteome</keyword>
<proteinExistence type="predicted"/>
<feature type="region of interest" description="Disordered" evidence="1">
    <location>
        <begin position="100"/>
        <end position="119"/>
    </location>
</feature>
<evidence type="ECO:0000256" key="1">
    <source>
        <dbReference type="SAM" id="MobiDB-lite"/>
    </source>
</evidence>
<protein>
    <submittedName>
        <fullName evidence="2">Uncharacterized protein</fullName>
    </submittedName>
</protein>
<sequence length="119" mass="13008">MSFRESLALRSKRFSLSPPTLLPSSDLPPRSDETSTSSPTSPARASWERHHRCASNGSARVVAHDIPTYPTSALPRTAAASASFSGAAWHHVTVPAPSKRLKARRCTMRRGRRTPSRNC</sequence>
<feature type="region of interest" description="Disordered" evidence="1">
    <location>
        <begin position="14"/>
        <end position="52"/>
    </location>
</feature>
<dbReference type="EMBL" id="KB445816">
    <property type="protein sequence ID" value="EMD31721.1"/>
    <property type="molecule type" value="Genomic_DNA"/>
</dbReference>
<dbReference type="AlphaFoldDB" id="M2QYW4"/>
<accession>M2QYW4</accession>
<evidence type="ECO:0000313" key="3">
    <source>
        <dbReference type="Proteomes" id="UP000016930"/>
    </source>
</evidence>
<reference evidence="2 3" key="1">
    <citation type="journal article" date="2012" name="Proc. Natl. Acad. Sci. U.S.A.">
        <title>Comparative genomics of Ceriporiopsis subvermispora and Phanerochaete chrysosporium provide insight into selective ligninolysis.</title>
        <authorList>
            <person name="Fernandez-Fueyo E."/>
            <person name="Ruiz-Duenas F.J."/>
            <person name="Ferreira P."/>
            <person name="Floudas D."/>
            <person name="Hibbett D.S."/>
            <person name="Canessa P."/>
            <person name="Larrondo L.F."/>
            <person name="James T.Y."/>
            <person name="Seelenfreund D."/>
            <person name="Lobos S."/>
            <person name="Polanco R."/>
            <person name="Tello M."/>
            <person name="Honda Y."/>
            <person name="Watanabe T."/>
            <person name="Watanabe T."/>
            <person name="Ryu J.S."/>
            <person name="Kubicek C.P."/>
            <person name="Schmoll M."/>
            <person name="Gaskell J."/>
            <person name="Hammel K.E."/>
            <person name="St John F.J."/>
            <person name="Vanden Wymelenberg A."/>
            <person name="Sabat G."/>
            <person name="Splinter BonDurant S."/>
            <person name="Syed K."/>
            <person name="Yadav J.S."/>
            <person name="Doddapaneni H."/>
            <person name="Subramanian V."/>
            <person name="Lavin J.L."/>
            <person name="Oguiza J.A."/>
            <person name="Perez G."/>
            <person name="Pisabarro A.G."/>
            <person name="Ramirez L."/>
            <person name="Santoyo F."/>
            <person name="Master E."/>
            <person name="Coutinho P.M."/>
            <person name="Henrissat B."/>
            <person name="Lombard V."/>
            <person name="Magnuson J.K."/>
            <person name="Kuees U."/>
            <person name="Hori C."/>
            <person name="Igarashi K."/>
            <person name="Samejima M."/>
            <person name="Held B.W."/>
            <person name="Barry K.W."/>
            <person name="LaButti K.M."/>
            <person name="Lapidus A."/>
            <person name="Lindquist E.A."/>
            <person name="Lucas S.M."/>
            <person name="Riley R."/>
            <person name="Salamov A.A."/>
            <person name="Hoffmeister D."/>
            <person name="Schwenk D."/>
            <person name="Hadar Y."/>
            <person name="Yarden O."/>
            <person name="de Vries R.P."/>
            <person name="Wiebenga A."/>
            <person name="Stenlid J."/>
            <person name="Eastwood D."/>
            <person name="Grigoriev I.V."/>
            <person name="Berka R.M."/>
            <person name="Blanchette R.A."/>
            <person name="Kersten P."/>
            <person name="Martinez A.T."/>
            <person name="Vicuna R."/>
            <person name="Cullen D."/>
        </authorList>
    </citation>
    <scope>NUCLEOTIDE SEQUENCE [LARGE SCALE GENOMIC DNA]</scope>
    <source>
        <strain evidence="2 3">B</strain>
    </source>
</reference>
<dbReference type="Proteomes" id="UP000016930">
    <property type="component" value="Unassembled WGS sequence"/>
</dbReference>
<organism evidence="2 3">
    <name type="scientific">Ceriporiopsis subvermispora (strain B)</name>
    <name type="common">White-rot fungus</name>
    <name type="synonym">Gelatoporia subvermispora</name>
    <dbReference type="NCBI Taxonomy" id="914234"/>
    <lineage>
        <taxon>Eukaryota</taxon>
        <taxon>Fungi</taxon>
        <taxon>Dikarya</taxon>
        <taxon>Basidiomycota</taxon>
        <taxon>Agaricomycotina</taxon>
        <taxon>Agaricomycetes</taxon>
        <taxon>Polyporales</taxon>
        <taxon>Gelatoporiaceae</taxon>
        <taxon>Gelatoporia</taxon>
    </lineage>
</organism>
<evidence type="ECO:0000313" key="2">
    <source>
        <dbReference type="EMBL" id="EMD31721.1"/>
    </source>
</evidence>
<gene>
    <name evidence="2" type="ORF">CERSUDRAFT_100186</name>
</gene>
<name>M2QYW4_CERS8</name>
<dbReference type="HOGENOM" id="CLU_2061219_0_0_1"/>
<feature type="compositionally biased region" description="Low complexity" evidence="1">
    <location>
        <begin position="15"/>
        <end position="45"/>
    </location>
</feature>